<dbReference type="EMBL" id="CP000352">
    <property type="protein sequence ID" value="ADC45061.1"/>
    <property type="molecule type" value="Genomic_DNA"/>
</dbReference>
<gene>
    <name evidence="1" type="ordered locus">Rmet_6447</name>
</gene>
<dbReference type="HOGENOM" id="CLU_202368_0_0_4"/>
<sequence>MQAWTNAWFEAAVELGFIRWPYVPDKEVVKRLHGYFNAGLMPMEAAQACFAAKH</sequence>
<keyword evidence="2" id="KW-1185">Reference proteome</keyword>
<evidence type="ECO:0000313" key="1">
    <source>
        <dbReference type="EMBL" id="ADC45061.1"/>
    </source>
</evidence>
<accession>D3DXP1</accession>
<dbReference type="eggNOG" id="ENOG5032AGD">
    <property type="taxonomic scope" value="Bacteria"/>
</dbReference>
<name>D3DXP1_CUPMC</name>
<proteinExistence type="predicted"/>
<reference evidence="2" key="1">
    <citation type="journal article" date="2010" name="PLoS ONE">
        <title>The complete genome sequence of Cupriavidus metallidurans strain CH34, a master survivalist in harsh and anthropogenic environments.</title>
        <authorList>
            <person name="Janssen P.J."/>
            <person name="Van Houdt R."/>
            <person name="Moors H."/>
            <person name="Monsieurs P."/>
            <person name="Morin N."/>
            <person name="Michaux A."/>
            <person name="Benotmane M.A."/>
            <person name="Leys N."/>
            <person name="Vallaeys T."/>
            <person name="Lapidus A."/>
            <person name="Monchy S."/>
            <person name="Medigue C."/>
            <person name="Taghavi S."/>
            <person name="McCorkle S."/>
            <person name="Dunn J."/>
            <person name="van der Lelie D."/>
            <person name="Mergeay M."/>
        </authorList>
    </citation>
    <scope>NUCLEOTIDE SEQUENCE [LARGE SCALE GENOMIC DNA]</scope>
    <source>
        <strain evidence="2">ATCC 43123 / DSM 2839 / NBRC 102507 / CH34</strain>
    </source>
</reference>
<protein>
    <submittedName>
        <fullName evidence="1">Uncharacterized protein</fullName>
    </submittedName>
</protein>
<dbReference type="KEGG" id="rme:Rmet_6447"/>
<organism evidence="1 2">
    <name type="scientific">Cupriavidus metallidurans (strain ATCC 43123 / DSM 2839 / NBRC 102507 / CH34)</name>
    <name type="common">Ralstonia metallidurans</name>
    <dbReference type="NCBI Taxonomy" id="266264"/>
    <lineage>
        <taxon>Bacteria</taxon>
        <taxon>Pseudomonadati</taxon>
        <taxon>Pseudomonadota</taxon>
        <taxon>Betaproteobacteria</taxon>
        <taxon>Burkholderiales</taxon>
        <taxon>Burkholderiaceae</taxon>
        <taxon>Cupriavidus</taxon>
    </lineage>
</organism>
<dbReference type="Proteomes" id="UP000002429">
    <property type="component" value="Chromosome"/>
</dbReference>
<dbReference type="AlphaFoldDB" id="D3DXP1"/>
<evidence type="ECO:0000313" key="2">
    <source>
        <dbReference type="Proteomes" id="UP000002429"/>
    </source>
</evidence>